<feature type="signal peptide" evidence="7">
    <location>
        <begin position="1"/>
        <end position="23"/>
    </location>
</feature>
<keyword evidence="4" id="KW-0249">Electron transport</keyword>
<feature type="binding site" evidence="5">
    <location>
        <position position="108"/>
    </location>
    <ligand>
        <name>Cu cation</name>
        <dbReference type="ChEBI" id="CHEBI:23378"/>
    </ligand>
</feature>
<dbReference type="InterPro" id="IPR002386">
    <property type="entry name" value="Amicyanin/Pseudoazurin"/>
</dbReference>
<dbReference type="EMBL" id="MGEH01000035">
    <property type="protein sequence ID" value="OGL78273.1"/>
    <property type="molecule type" value="Genomic_DNA"/>
</dbReference>
<dbReference type="Proteomes" id="UP000176603">
    <property type="component" value="Unassembled WGS sequence"/>
</dbReference>
<keyword evidence="2" id="KW-0813">Transport</keyword>
<dbReference type="PRINTS" id="PR00155">
    <property type="entry name" value="AMICYANIN"/>
</dbReference>
<evidence type="ECO:0000256" key="3">
    <source>
        <dbReference type="ARBA" id="ARBA00022764"/>
    </source>
</evidence>
<proteinExistence type="predicted"/>
<dbReference type="InterPro" id="IPR028096">
    <property type="entry name" value="EfeO_Cupredoxin"/>
</dbReference>
<dbReference type="GO" id="GO:0009055">
    <property type="term" value="F:electron transfer activity"/>
    <property type="evidence" value="ECO:0007669"/>
    <property type="project" value="InterPro"/>
</dbReference>
<dbReference type="STRING" id="1802399.A3E39_03860"/>
<evidence type="ECO:0000256" key="1">
    <source>
        <dbReference type="ARBA" id="ARBA00004418"/>
    </source>
</evidence>
<evidence type="ECO:0000256" key="2">
    <source>
        <dbReference type="ARBA" id="ARBA00022448"/>
    </source>
</evidence>
<keyword evidence="7" id="KW-0732">Signal</keyword>
<keyword evidence="3" id="KW-0574">Periplasm</keyword>
<reference evidence="9 10" key="1">
    <citation type="journal article" date="2016" name="Nat. Commun.">
        <title>Thousands of microbial genomes shed light on interconnected biogeochemical processes in an aquifer system.</title>
        <authorList>
            <person name="Anantharaman K."/>
            <person name="Brown C.T."/>
            <person name="Hug L.A."/>
            <person name="Sharon I."/>
            <person name="Castelle C.J."/>
            <person name="Probst A.J."/>
            <person name="Thomas B.C."/>
            <person name="Singh A."/>
            <person name="Wilkins M.J."/>
            <person name="Karaoz U."/>
            <person name="Brodie E.L."/>
            <person name="Williams K.H."/>
            <person name="Hubbard S.S."/>
            <person name="Banfield J.F."/>
        </authorList>
    </citation>
    <scope>NUCLEOTIDE SEQUENCE [LARGE SCALE GENOMIC DNA]</scope>
</reference>
<feature type="binding site" evidence="5">
    <location>
        <position position="146"/>
    </location>
    <ligand>
        <name>Cu cation</name>
        <dbReference type="ChEBI" id="CHEBI:23378"/>
    </ligand>
</feature>
<accession>A0A1F7UJ26</accession>
<keyword evidence="5" id="KW-0186">Copper</keyword>
<dbReference type="AlphaFoldDB" id="A0A1F7UJ26"/>
<dbReference type="PANTHER" id="PTHR36507">
    <property type="entry name" value="BLL1555 PROTEIN"/>
    <property type="match status" value="1"/>
</dbReference>
<dbReference type="Pfam" id="PF13473">
    <property type="entry name" value="Cupredoxin_1"/>
    <property type="match status" value="1"/>
</dbReference>
<dbReference type="GO" id="GO:0042597">
    <property type="term" value="C:periplasmic space"/>
    <property type="evidence" value="ECO:0007669"/>
    <property type="project" value="UniProtKB-SubCell"/>
</dbReference>
<sequence length="156" mass="16161">MKCTTFLAALVLLLGAGCFPKPASWPTQVEEQAAPAVTAPAPVATTTQAEPPSVPVKPTTTVKPKTPPAAPKPANGYVTIQGLTFGPQILAVNAGATVTWSNKDTVNHTVDSDAVRIFNSGNLSVGGSYSHTFNSPGTYTYHCSVHPSMTGTIVVR</sequence>
<dbReference type="SUPFAM" id="SSF49503">
    <property type="entry name" value="Cupredoxins"/>
    <property type="match status" value="1"/>
</dbReference>
<dbReference type="InterPro" id="IPR052721">
    <property type="entry name" value="ET_Amicyanin"/>
</dbReference>
<feature type="region of interest" description="Disordered" evidence="6">
    <location>
        <begin position="30"/>
        <end position="70"/>
    </location>
</feature>
<feature type="domain" description="EfeO-type cupredoxin-like" evidence="8">
    <location>
        <begin position="76"/>
        <end position="155"/>
    </location>
</feature>
<name>A0A1F7UJ26_9BACT</name>
<feature type="chain" id="PRO_5009533038" description="EfeO-type cupredoxin-like domain-containing protein" evidence="7">
    <location>
        <begin position="24"/>
        <end position="156"/>
    </location>
</feature>
<evidence type="ECO:0000256" key="6">
    <source>
        <dbReference type="SAM" id="MobiDB-lite"/>
    </source>
</evidence>
<dbReference type="PANTHER" id="PTHR36507:SF1">
    <property type="entry name" value="BLL1555 PROTEIN"/>
    <property type="match status" value="1"/>
</dbReference>
<evidence type="ECO:0000256" key="5">
    <source>
        <dbReference type="PIRSR" id="PIRSR602386-1"/>
    </source>
</evidence>
<comment type="subcellular location">
    <subcellularLocation>
        <location evidence="1">Periplasm</location>
    </subcellularLocation>
</comment>
<protein>
    <recommendedName>
        <fullName evidence="8">EfeO-type cupredoxin-like domain-containing protein</fullName>
    </recommendedName>
</protein>
<keyword evidence="5" id="KW-0479">Metal-binding</keyword>
<gene>
    <name evidence="9" type="ORF">A3E39_03860</name>
</gene>
<dbReference type="PROSITE" id="PS51257">
    <property type="entry name" value="PROKAR_LIPOPROTEIN"/>
    <property type="match status" value="1"/>
</dbReference>
<dbReference type="InterPro" id="IPR008972">
    <property type="entry name" value="Cupredoxin"/>
</dbReference>
<organism evidence="9 10">
    <name type="scientific">Candidatus Uhrbacteria bacterium RIFCSPHIGHO2_12_FULL_60_25</name>
    <dbReference type="NCBI Taxonomy" id="1802399"/>
    <lineage>
        <taxon>Bacteria</taxon>
        <taxon>Candidatus Uhriibacteriota</taxon>
    </lineage>
</organism>
<evidence type="ECO:0000256" key="4">
    <source>
        <dbReference type="ARBA" id="ARBA00022982"/>
    </source>
</evidence>
<dbReference type="Gene3D" id="2.60.40.420">
    <property type="entry name" value="Cupredoxins - blue copper proteins"/>
    <property type="match status" value="1"/>
</dbReference>
<evidence type="ECO:0000259" key="8">
    <source>
        <dbReference type="Pfam" id="PF13473"/>
    </source>
</evidence>
<comment type="cofactor">
    <cofactor evidence="5">
        <name>Cu cation</name>
        <dbReference type="ChEBI" id="CHEBI:23378"/>
    </cofactor>
    <text evidence="5">Binds 1 copper ion per subunit.</text>
</comment>
<dbReference type="GO" id="GO:0005507">
    <property type="term" value="F:copper ion binding"/>
    <property type="evidence" value="ECO:0007669"/>
    <property type="project" value="InterPro"/>
</dbReference>
<feature type="binding site" evidence="5">
    <location>
        <position position="143"/>
    </location>
    <ligand>
        <name>Cu cation</name>
        <dbReference type="ChEBI" id="CHEBI:23378"/>
    </ligand>
</feature>
<feature type="compositionally biased region" description="Low complexity" evidence="6">
    <location>
        <begin position="30"/>
        <end position="64"/>
    </location>
</feature>
<comment type="caution">
    <text evidence="9">The sequence shown here is derived from an EMBL/GenBank/DDBJ whole genome shotgun (WGS) entry which is preliminary data.</text>
</comment>
<evidence type="ECO:0000313" key="9">
    <source>
        <dbReference type="EMBL" id="OGL78273.1"/>
    </source>
</evidence>
<evidence type="ECO:0000313" key="10">
    <source>
        <dbReference type="Proteomes" id="UP000176603"/>
    </source>
</evidence>
<evidence type="ECO:0000256" key="7">
    <source>
        <dbReference type="SAM" id="SignalP"/>
    </source>
</evidence>